<sequence>MSEMEEIKRAIFEVALSPEELERLKRIQEAIMEGWKKQEAS</sequence>
<organism evidence="1">
    <name type="scientific">marine sediment metagenome</name>
    <dbReference type="NCBI Taxonomy" id="412755"/>
    <lineage>
        <taxon>unclassified sequences</taxon>
        <taxon>metagenomes</taxon>
        <taxon>ecological metagenomes</taxon>
    </lineage>
</organism>
<gene>
    <name evidence="1" type="ORF">S03H2_41504</name>
</gene>
<dbReference type="AlphaFoldDB" id="X1HK94"/>
<protein>
    <submittedName>
        <fullName evidence="1">Uncharacterized protein</fullName>
    </submittedName>
</protein>
<accession>X1HK94</accession>
<proteinExistence type="predicted"/>
<evidence type="ECO:0000313" key="1">
    <source>
        <dbReference type="EMBL" id="GAH70531.1"/>
    </source>
</evidence>
<dbReference type="EMBL" id="BARU01025788">
    <property type="protein sequence ID" value="GAH70531.1"/>
    <property type="molecule type" value="Genomic_DNA"/>
</dbReference>
<comment type="caution">
    <text evidence="1">The sequence shown here is derived from an EMBL/GenBank/DDBJ whole genome shotgun (WGS) entry which is preliminary data.</text>
</comment>
<name>X1HK94_9ZZZZ</name>
<reference evidence="1" key="1">
    <citation type="journal article" date="2014" name="Front. Microbiol.">
        <title>High frequency of phylogenetically diverse reductive dehalogenase-homologous genes in deep subseafloor sedimentary metagenomes.</title>
        <authorList>
            <person name="Kawai M."/>
            <person name="Futagami T."/>
            <person name="Toyoda A."/>
            <person name="Takaki Y."/>
            <person name="Nishi S."/>
            <person name="Hori S."/>
            <person name="Arai W."/>
            <person name="Tsubouchi T."/>
            <person name="Morono Y."/>
            <person name="Uchiyama I."/>
            <person name="Ito T."/>
            <person name="Fujiyama A."/>
            <person name="Inagaki F."/>
            <person name="Takami H."/>
        </authorList>
    </citation>
    <scope>NUCLEOTIDE SEQUENCE</scope>
    <source>
        <strain evidence="1">Expedition CK06-06</strain>
    </source>
</reference>